<evidence type="ECO:0000313" key="2">
    <source>
        <dbReference type="EMBL" id="MFC1407346.1"/>
    </source>
</evidence>
<dbReference type="RefSeq" id="WP_051726641.1">
    <property type="nucleotide sequence ID" value="NZ_JBHEZZ010000044.1"/>
</dbReference>
<protein>
    <submittedName>
        <fullName evidence="2">Phenolic acid decarboxylase</fullName>
    </submittedName>
</protein>
<feature type="region of interest" description="Disordered" evidence="1">
    <location>
        <begin position="157"/>
        <end position="178"/>
    </location>
</feature>
<dbReference type="Proteomes" id="UP001592528">
    <property type="component" value="Unassembled WGS sequence"/>
</dbReference>
<evidence type="ECO:0000256" key="1">
    <source>
        <dbReference type="SAM" id="MobiDB-lite"/>
    </source>
</evidence>
<evidence type="ECO:0000313" key="3">
    <source>
        <dbReference type="Proteomes" id="UP001592528"/>
    </source>
</evidence>
<reference evidence="2 3" key="1">
    <citation type="submission" date="2024-09" db="EMBL/GenBank/DDBJ databases">
        <authorList>
            <person name="Lee S.D."/>
        </authorList>
    </citation>
    <scope>NUCLEOTIDE SEQUENCE [LARGE SCALE GENOMIC DNA]</scope>
    <source>
        <strain evidence="2 3">N1-5</strain>
    </source>
</reference>
<name>A0ABV6V130_9ACTN</name>
<feature type="compositionally biased region" description="Basic and acidic residues" evidence="1">
    <location>
        <begin position="157"/>
        <end position="166"/>
    </location>
</feature>
<dbReference type="InterPro" id="IPR012674">
    <property type="entry name" value="Calycin"/>
</dbReference>
<dbReference type="Gene3D" id="2.40.128.20">
    <property type="match status" value="1"/>
</dbReference>
<dbReference type="Pfam" id="PF05870">
    <property type="entry name" value="PA_decarbox"/>
    <property type="match status" value="1"/>
</dbReference>
<dbReference type="EMBL" id="JBHEZZ010000044">
    <property type="protein sequence ID" value="MFC1407346.1"/>
    <property type="molecule type" value="Genomic_DNA"/>
</dbReference>
<comment type="caution">
    <text evidence="2">The sequence shown here is derived from an EMBL/GenBank/DDBJ whole genome shotgun (WGS) entry which is preliminary data.</text>
</comment>
<accession>A0ABV6V130</accession>
<organism evidence="2 3">
    <name type="scientific">Streptacidiphilus cavernicola</name>
    <dbReference type="NCBI Taxonomy" id="3342716"/>
    <lineage>
        <taxon>Bacteria</taxon>
        <taxon>Bacillati</taxon>
        <taxon>Actinomycetota</taxon>
        <taxon>Actinomycetes</taxon>
        <taxon>Kitasatosporales</taxon>
        <taxon>Streptomycetaceae</taxon>
        <taxon>Streptacidiphilus</taxon>
    </lineage>
</organism>
<proteinExistence type="predicted"/>
<dbReference type="InterPro" id="IPR008729">
    <property type="entry name" value="PA_de_COase"/>
</dbReference>
<sequence length="178" mass="20709">MSDKPAYQDEFESTRPDEIAPLIGKHLIYTYDNGWGYEIYIRNERAFDYRIHDGPLAGRWVNNQAAHIVRLADGVYKWSWDEPTGTIVSLAVNLNERVFHGATFFPAWIPLNYDKIALHQNEHLDAMAHLRDQGPTYPKLVMDEFAQITFIEDRGRDNDEVIDRPPSEVPEGYMTRRN</sequence>
<dbReference type="SUPFAM" id="SSF50814">
    <property type="entry name" value="Lipocalins"/>
    <property type="match status" value="1"/>
</dbReference>
<gene>
    <name evidence="2" type="ORF">ACEZDJ_39305</name>
</gene>
<dbReference type="CDD" id="cd14241">
    <property type="entry name" value="PAD"/>
    <property type="match status" value="1"/>
</dbReference>
<dbReference type="PANTHER" id="PTHR40087:SF1">
    <property type="entry name" value="PHENOLIC ACID DECARBOXYLASE PADC"/>
    <property type="match status" value="1"/>
</dbReference>
<keyword evidence="3" id="KW-1185">Reference proteome</keyword>
<dbReference type="PANTHER" id="PTHR40087">
    <property type="entry name" value="PHENOLIC ACID DECARBOXYLASE PADC"/>
    <property type="match status" value="1"/>
</dbReference>